<reference evidence="2 3" key="1">
    <citation type="submission" date="2019-11" db="EMBL/GenBank/DDBJ databases">
        <title>Metabolism of dissolved organic matter in forest soils.</title>
        <authorList>
            <person name="Cyle K.T."/>
            <person name="Wilhelm R.C."/>
            <person name="Martinez C.E."/>
        </authorList>
    </citation>
    <scope>NUCLEOTIDE SEQUENCE [LARGE SCALE GENOMIC DNA]</scope>
    <source>
        <strain evidence="2 3">1N</strain>
    </source>
</reference>
<keyword evidence="3" id="KW-1185">Reference proteome</keyword>
<sequence length="177" mass="19837">MNLHVRALRDDLRAAVEWNHSTDETAVIAIEFAVADIVPSVQLTLVEQFLNRVHTVLEALARLPAHARVISPAGSTRSLLAQTLAFLDCHGEADLIAHLALEDAHPLDRTLSICRVLSEALPPMALLCNGDADSTWQNRSCERHTNSSNHLVRSHRTPTMPRSETKDFRTFQRHRTR</sequence>
<evidence type="ECO:0000313" key="2">
    <source>
        <dbReference type="EMBL" id="NPT40552.1"/>
    </source>
</evidence>
<dbReference type="RefSeq" id="WP_172309180.1">
    <property type="nucleotide sequence ID" value="NZ_WOEY01000017.1"/>
</dbReference>
<evidence type="ECO:0000256" key="1">
    <source>
        <dbReference type="SAM" id="MobiDB-lite"/>
    </source>
</evidence>
<feature type="region of interest" description="Disordered" evidence="1">
    <location>
        <begin position="139"/>
        <end position="177"/>
    </location>
</feature>
<gene>
    <name evidence="2" type="ORF">GNZ12_04355</name>
</gene>
<protein>
    <submittedName>
        <fullName evidence="2">Uncharacterized protein</fullName>
    </submittedName>
</protein>
<dbReference type="Proteomes" id="UP000652198">
    <property type="component" value="Unassembled WGS sequence"/>
</dbReference>
<dbReference type="EMBL" id="WOEY01000017">
    <property type="protein sequence ID" value="NPT40552.1"/>
    <property type="molecule type" value="Genomic_DNA"/>
</dbReference>
<proteinExistence type="predicted"/>
<name>A0ABX2BI06_9BURK</name>
<accession>A0ABX2BI06</accession>
<comment type="caution">
    <text evidence="2">The sequence shown here is derived from an EMBL/GenBank/DDBJ whole genome shotgun (WGS) entry which is preliminary data.</text>
</comment>
<organism evidence="2 3">
    <name type="scientific">Paraburkholderia solitsugae</name>
    <dbReference type="NCBI Taxonomy" id="2675748"/>
    <lineage>
        <taxon>Bacteria</taxon>
        <taxon>Pseudomonadati</taxon>
        <taxon>Pseudomonadota</taxon>
        <taxon>Betaproteobacteria</taxon>
        <taxon>Burkholderiales</taxon>
        <taxon>Burkholderiaceae</taxon>
        <taxon>Paraburkholderia</taxon>
    </lineage>
</organism>
<evidence type="ECO:0000313" key="3">
    <source>
        <dbReference type="Proteomes" id="UP000652198"/>
    </source>
</evidence>